<organism evidence="1 2">
    <name type="scientific">Hymenobacter guriensis</name>
    <dbReference type="NCBI Taxonomy" id="2793065"/>
    <lineage>
        <taxon>Bacteria</taxon>
        <taxon>Pseudomonadati</taxon>
        <taxon>Bacteroidota</taxon>
        <taxon>Cytophagia</taxon>
        <taxon>Cytophagales</taxon>
        <taxon>Hymenobacteraceae</taxon>
        <taxon>Hymenobacter</taxon>
    </lineage>
</organism>
<comment type="caution">
    <text evidence="1">The sequence shown here is derived from an EMBL/GenBank/DDBJ whole genome shotgun (WGS) entry which is preliminary data.</text>
</comment>
<dbReference type="Proteomes" id="UP000601099">
    <property type="component" value="Unassembled WGS sequence"/>
</dbReference>
<proteinExistence type="predicted"/>
<evidence type="ECO:0000313" key="1">
    <source>
        <dbReference type="EMBL" id="MBG8555110.1"/>
    </source>
</evidence>
<keyword evidence="2" id="KW-1185">Reference proteome</keyword>
<name>A0ABS0L4P9_9BACT</name>
<protein>
    <submittedName>
        <fullName evidence="1">Uncharacterized protein</fullName>
    </submittedName>
</protein>
<dbReference type="RefSeq" id="WP_196956129.1">
    <property type="nucleotide sequence ID" value="NZ_JADWYK010000010.1"/>
</dbReference>
<evidence type="ECO:0000313" key="2">
    <source>
        <dbReference type="Proteomes" id="UP000601099"/>
    </source>
</evidence>
<sequence>MSKEPRSSTYSVGQQVEVKHSSAKYHMRKGIIATKVGGGVYGVRMLERSRLVNLPTGGSRTVIDGEETKNLKLGSLQLIAGGLQKVNASGCGTQATLFS</sequence>
<accession>A0ABS0L4P9</accession>
<reference evidence="1 2" key="1">
    <citation type="submission" date="2020-11" db="EMBL/GenBank/DDBJ databases">
        <title>Hymenobacter sp.</title>
        <authorList>
            <person name="Kim M.K."/>
        </authorList>
    </citation>
    <scope>NUCLEOTIDE SEQUENCE [LARGE SCALE GENOMIC DNA]</scope>
    <source>
        <strain evidence="1 2">BT594</strain>
    </source>
</reference>
<gene>
    <name evidence="1" type="ORF">I5L79_16275</name>
</gene>
<dbReference type="EMBL" id="JADWYK010000010">
    <property type="protein sequence ID" value="MBG8555110.1"/>
    <property type="molecule type" value="Genomic_DNA"/>
</dbReference>